<evidence type="ECO:0000313" key="1">
    <source>
        <dbReference type="EMBL" id="VAX31694.1"/>
    </source>
</evidence>
<dbReference type="PROSITE" id="PS51257">
    <property type="entry name" value="PROKAR_LIPOPROTEIN"/>
    <property type="match status" value="1"/>
</dbReference>
<reference evidence="1" key="1">
    <citation type="submission" date="2018-06" db="EMBL/GenBank/DDBJ databases">
        <authorList>
            <person name="Zhirakovskaya E."/>
        </authorList>
    </citation>
    <scope>NUCLEOTIDE SEQUENCE</scope>
</reference>
<name>A0A3B1D6D1_9ZZZZ</name>
<sequence>MQKKYAYLATVWMLSAGLVACGSSGSGTTTSTNSKAGLSLPTEISAVPTDATTSSKARAKTSVGLKSKLSTLRSAVTVGADSDYSKAASNTYVNEQTLEQFKIVEQVLAALAQTNYADATNIGADPYKSMVSWQDEENGVATKTLEPWIVESDIITEDGAEVTRARAWIEAVEQGERQIIKAEFKIYTAATQAADGSFSDYGIWTLNVKFGDQITDFFAASASIGDDGTSVIKIHERFPEGPNFSSVVKAILNKSSASGFGKVSFPDWEALDFNSCASPENCFPDLVEAKYAYNSTHLAVQKAGESTPTFKDRGAITEMTHRYGMFDHETGDNIFKTKNFGFPVFYTDSNGFRNYAFYGAWQGRHELWGGGESGVPAGTTVTRDDFGANTEALSYTVSEPFVGTLVKRSTVAGELSDILNIPVETWINKNYNIRWNQTAGRWDSCVNPSWDPNTFMQTCGTEEDFTPTLPLLALSGEDDRKFVNINRWDNGNNQNLSYLYIATDAAATTAGGSVAGFYLAQMNQQTGQLAMSSPATLYTPSDGDDMWVNIGGSIYIEYTGTGTTGWLEKTVSNFDTRTWTPEFASGGNAYTLPEGQELYINSRGTNYIVERTGSTTTVKLEIQTVATPLNFSSFLESTNTVFKSQWNPDNDSTYTFDTGSASSTFMKLVYATIGDNDRDGQGQPNTGISVGAVVTQGQWGLVAYVGGTESATQFNWDYPREGENFGKITYLLDGDGAYVVLSDPIRLAPLTLSNNAGDPKTLSLQYDGWMGGLPDLYEELRKKGFVMDSTISDKIINIATGTVATDAEDSTKTYLIKPLEISQFLNPVSDPGGLDITVADSVDLDTVPNFVEHGMGTIPVVTTTKYSEGVLVE</sequence>
<accession>A0A3B1D6D1</accession>
<dbReference type="EMBL" id="UOGF01000077">
    <property type="protein sequence ID" value="VAX31694.1"/>
    <property type="molecule type" value="Genomic_DNA"/>
</dbReference>
<gene>
    <name evidence="1" type="ORF">MNBD_NITROSPIRAE01-2006</name>
</gene>
<proteinExistence type="predicted"/>
<dbReference type="AlphaFoldDB" id="A0A3B1D6D1"/>
<protein>
    <submittedName>
        <fullName evidence="1">Uncharacterized protein</fullName>
    </submittedName>
</protein>
<organism evidence="1">
    <name type="scientific">hydrothermal vent metagenome</name>
    <dbReference type="NCBI Taxonomy" id="652676"/>
    <lineage>
        <taxon>unclassified sequences</taxon>
        <taxon>metagenomes</taxon>
        <taxon>ecological metagenomes</taxon>
    </lineage>
</organism>